<evidence type="ECO:0000313" key="2">
    <source>
        <dbReference type="EMBL" id="BBI99291.1"/>
    </source>
</evidence>
<organism evidence="2 3">
    <name type="scientific">Ferrigenium kumadai</name>
    <dbReference type="NCBI Taxonomy" id="1682490"/>
    <lineage>
        <taxon>Bacteria</taxon>
        <taxon>Pseudomonadati</taxon>
        <taxon>Pseudomonadota</taxon>
        <taxon>Betaproteobacteria</taxon>
        <taxon>Nitrosomonadales</taxon>
        <taxon>Gallionellaceae</taxon>
        <taxon>Ferrigenium</taxon>
    </lineage>
</organism>
<keyword evidence="1" id="KW-1133">Transmembrane helix</keyword>
<sequence length="123" mass="13516">MNAAMPATQRGLSLFGFLFGAVILVLVSITGLKMIPAYMQYEQIKNLFITIANDPEMQNANVRDIKASFDKRASIDDITAIRADDIEIVKEDGRLVLSASYSVKVPLVANVSLFMDFKPSSAK</sequence>
<evidence type="ECO:0000256" key="1">
    <source>
        <dbReference type="SAM" id="Phobius"/>
    </source>
</evidence>
<feature type="transmembrane region" description="Helical" evidence="1">
    <location>
        <begin position="12"/>
        <end position="35"/>
    </location>
</feature>
<dbReference type="KEGG" id="fku:FGKAn22_09840"/>
<proteinExistence type="predicted"/>
<accession>A0AAN1W060</accession>
<reference evidence="2 3" key="1">
    <citation type="submission" date="2019-03" db="EMBL/GenBank/DDBJ databases">
        <title>Complete genome sequence of Ferrigenium kumadai strain An22, a microaerophilic iron-oxidizing bacterium isolated from a paddy field soil.</title>
        <authorList>
            <person name="Watanabe T."/>
            <person name="Asakawa S."/>
        </authorList>
    </citation>
    <scope>NUCLEOTIDE SEQUENCE [LARGE SCALE GENOMIC DNA]</scope>
    <source>
        <strain evidence="2 3">An22</strain>
    </source>
</reference>
<dbReference type="Proteomes" id="UP001319121">
    <property type="component" value="Chromosome"/>
</dbReference>
<dbReference type="InterPro" id="IPR032314">
    <property type="entry name" value="DUF4845"/>
</dbReference>
<keyword evidence="3" id="KW-1185">Reference proteome</keyword>
<evidence type="ECO:0008006" key="4">
    <source>
        <dbReference type="Google" id="ProtNLM"/>
    </source>
</evidence>
<dbReference type="AlphaFoldDB" id="A0AAN1W060"/>
<dbReference type="EMBL" id="AP019536">
    <property type="protein sequence ID" value="BBI99291.1"/>
    <property type="molecule type" value="Genomic_DNA"/>
</dbReference>
<keyword evidence="1" id="KW-0472">Membrane</keyword>
<dbReference type="Pfam" id="PF16137">
    <property type="entry name" value="DUF4845"/>
    <property type="match status" value="1"/>
</dbReference>
<protein>
    <recommendedName>
        <fullName evidence="4">DUF4845 domain-containing protein</fullName>
    </recommendedName>
</protein>
<keyword evidence="1" id="KW-0812">Transmembrane</keyword>
<evidence type="ECO:0000313" key="3">
    <source>
        <dbReference type="Proteomes" id="UP001319121"/>
    </source>
</evidence>
<gene>
    <name evidence="2" type="ORF">FGKAn22_09840</name>
</gene>
<name>A0AAN1W060_9PROT</name>